<dbReference type="SUPFAM" id="SSF53155">
    <property type="entry name" value="Methylated DNA-protein cysteine methyltransferase domain"/>
    <property type="match status" value="1"/>
</dbReference>
<sequence length="388" mass="40860">MSPSTKPSAQSAATPVAASPATPAATPATTIDEQRWRAVQTRDAASAGNFVYAVVTTGIYCRPTCPSRRPKRANVRYFAAPAQAEAAGFRACKRCRPTAPVSNSAELVSNSVDEIRRAAVTAACRRIEDADPVPPLKQLATELDMSESTLYRAFLDVLGLSPNAYAAGCRERRLRAELGAAPSVTEAYYQAGYGSSGGFYEHAARALGMTPSQYRAGAPEHAIRFAVGECSLGSVLVAASARGVCAIELGDDPQALIDAVQQRFARAELVGADAAFETLVARVVALVEHPAAEHGLPLDIRGTAFQKRVWAALSAVPAGRTISYAELAASIGRPRGARAVASACAANALAVAIPCHRVVRRDGSLSGYRWGVERKRALLARERARSAG</sequence>
<dbReference type="PANTHER" id="PTHR10815:SF14">
    <property type="entry name" value="BIFUNCTIONAL TRANSCRIPTIONAL ACTIVATOR_DNA REPAIR ENZYME ADA"/>
    <property type="match status" value="1"/>
</dbReference>
<feature type="binding site" evidence="11">
    <location>
        <position position="92"/>
    </location>
    <ligand>
        <name>Zn(2+)</name>
        <dbReference type="ChEBI" id="CHEBI:29105"/>
    </ligand>
</feature>
<dbReference type="InterPro" id="IPR035451">
    <property type="entry name" value="Ada-like_dom_sf"/>
</dbReference>
<comment type="similarity">
    <text evidence="2">Belongs to the MGMT family.</text>
</comment>
<feature type="binding site" evidence="11">
    <location>
        <position position="61"/>
    </location>
    <ligand>
        <name>Zn(2+)</name>
        <dbReference type="ChEBI" id="CHEBI:29105"/>
    </ligand>
</feature>
<dbReference type="FunFam" id="1.10.10.10:FF:000214">
    <property type="entry name" value="Methylated-DNA--protein-cysteine methyltransferase"/>
    <property type="match status" value="1"/>
</dbReference>
<dbReference type="SUPFAM" id="SSF57884">
    <property type="entry name" value="Ada DNA repair protein, N-terminal domain (N-Ada 10)"/>
    <property type="match status" value="1"/>
</dbReference>
<name>D0LMN3_HALO1</name>
<feature type="active site" description="Nucleophile; methyl group acceptor from either O6-methylguanine or O4-methylthymine" evidence="10">
    <location>
        <position position="355"/>
    </location>
</feature>
<feature type="region of interest" description="Disordered" evidence="12">
    <location>
        <begin position="1"/>
        <end position="31"/>
    </location>
</feature>
<dbReference type="InterPro" id="IPR036388">
    <property type="entry name" value="WH-like_DNA-bd_sf"/>
</dbReference>
<evidence type="ECO:0000256" key="3">
    <source>
        <dbReference type="ARBA" id="ARBA00011918"/>
    </source>
</evidence>
<dbReference type="STRING" id="502025.Hoch_6249"/>
<comment type="catalytic activity">
    <reaction evidence="9">
        <text>a 6-O-methyl-2'-deoxyguanosine in DNA + L-cysteinyl-[protein] = S-methyl-L-cysteinyl-[protein] + a 2'-deoxyguanosine in DNA</text>
        <dbReference type="Rhea" id="RHEA:24000"/>
        <dbReference type="Rhea" id="RHEA-COMP:10131"/>
        <dbReference type="Rhea" id="RHEA-COMP:10132"/>
        <dbReference type="Rhea" id="RHEA-COMP:11367"/>
        <dbReference type="Rhea" id="RHEA-COMP:11368"/>
        <dbReference type="ChEBI" id="CHEBI:29950"/>
        <dbReference type="ChEBI" id="CHEBI:82612"/>
        <dbReference type="ChEBI" id="CHEBI:85445"/>
        <dbReference type="ChEBI" id="CHEBI:85448"/>
        <dbReference type="EC" id="2.1.1.63"/>
    </reaction>
</comment>
<comment type="catalytic activity">
    <reaction evidence="1">
        <text>a 4-O-methyl-thymidine in DNA + L-cysteinyl-[protein] = a thymidine in DNA + S-methyl-L-cysteinyl-[protein]</text>
        <dbReference type="Rhea" id="RHEA:53428"/>
        <dbReference type="Rhea" id="RHEA-COMP:10131"/>
        <dbReference type="Rhea" id="RHEA-COMP:10132"/>
        <dbReference type="Rhea" id="RHEA-COMP:13555"/>
        <dbReference type="Rhea" id="RHEA-COMP:13556"/>
        <dbReference type="ChEBI" id="CHEBI:29950"/>
        <dbReference type="ChEBI" id="CHEBI:82612"/>
        <dbReference type="ChEBI" id="CHEBI:137386"/>
        <dbReference type="ChEBI" id="CHEBI:137387"/>
        <dbReference type="EC" id="2.1.1.63"/>
    </reaction>
</comment>
<proteinExistence type="inferred from homology"/>
<dbReference type="Pfam" id="PF01035">
    <property type="entry name" value="DNA_binding_1"/>
    <property type="match status" value="1"/>
</dbReference>
<dbReference type="InterPro" id="IPR004026">
    <property type="entry name" value="Ada_DNA_repair_Zn-bd"/>
</dbReference>
<dbReference type="InterPro" id="IPR018060">
    <property type="entry name" value="HTH_AraC"/>
</dbReference>
<dbReference type="RefSeq" id="WP_012831312.1">
    <property type="nucleotide sequence ID" value="NC_013440.1"/>
</dbReference>
<keyword evidence="11" id="KW-0479">Metal-binding</keyword>
<evidence type="ECO:0000256" key="2">
    <source>
        <dbReference type="ARBA" id="ARBA00008711"/>
    </source>
</evidence>
<dbReference type="GO" id="GO:0032259">
    <property type="term" value="P:methylation"/>
    <property type="evidence" value="ECO:0007669"/>
    <property type="project" value="UniProtKB-KW"/>
</dbReference>
<evidence type="ECO:0000256" key="8">
    <source>
        <dbReference type="ARBA" id="ARBA00023204"/>
    </source>
</evidence>
<dbReference type="PIRSF" id="PIRSF000409">
    <property type="entry name" value="Ada"/>
    <property type="match status" value="1"/>
</dbReference>
<dbReference type="Gene3D" id="1.10.10.10">
    <property type="entry name" value="Winged helix-like DNA-binding domain superfamily/Winged helix DNA-binding domain"/>
    <property type="match status" value="1"/>
</dbReference>
<dbReference type="AlphaFoldDB" id="D0LMN3"/>
<evidence type="ECO:0000313" key="15">
    <source>
        <dbReference type="Proteomes" id="UP000001880"/>
    </source>
</evidence>
<keyword evidence="6" id="KW-0227">DNA damage</keyword>
<dbReference type="GO" id="GO:0043565">
    <property type="term" value="F:sequence-specific DNA binding"/>
    <property type="evidence" value="ECO:0007669"/>
    <property type="project" value="InterPro"/>
</dbReference>
<dbReference type="PROSITE" id="PS01124">
    <property type="entry name" value="HTH_ARAC_FAMILY_2"/>
    <property type="match status" value="1"/>
</dbReference>
<dbReference type="Pfam" id="PF12833">
    <property type="entry name" value="HTH_18"/>
    <property type="match status" value="1"/>
</dbReference>
<evidence type="ECO:0000256" key="1">
    <source>
        <dbReference type="ARBA" id="ARBA00001286"/>
    </source>
</evidence>
<comment type="cofactor">
    <cofactor evidence="11">
        <name>Zn(2+)</name>
        <dbReference type="ChEBI" id="CHEBI:29105"/>
    </cofactor>
    <text evidence="11">Binds 1 zinc ion per subunit.</text>
</comment>
<dbReference type="GO" id="GO:0008270">
    <property type="term" value="F:zinc ion binding"/>
    <property type="evidence" value="ECO:0007669"/>
    <property type="project" value="InterPro"/>
</dbReference>
<dbReference type="EC" id="2.1.1.63" evidence="3"/>
<dbReference type="PROSITE" id="PS00374">
    <property type="entry name" value="MGMT"/>
    <property type="match status" value="1"/>
</dbReference>
<evidence type="ECO:0000256" key="7">
    <source>
        <dbReference type="ARBA" id="ARBA00023159"/>
    </source>
</evidence>
<keyword evidence="4 14" id="KW-0489">Methyltransferase</keyword>
<dbReference type="GO" id="GO:0006281">
    <property type="term" value="P:DNA repair"/>
    <property type="evidence" value="ECO:0007669"/>
    <property type="project" value="UniProtKB-KW"/>
</dbReference>
<organism evidence="14 15">
    <name type="scientific">Haliangium ochraceum (strain DSM 14365 / JCM 11303 / SMP-2)</name>
    <dbReference type="NCBI Taxonomy" id="502025"/>
    <lineage>
        <taxon>Bacteria</taxon>
        <taxon>Pseudomonadati</taxon>
        <taxon>Myxococcota</taxon>
        <taxon>Polyangia</taxon>
        <taxon>Haliangiales</taxon>
        <taxon>Kofleriaceae</taxon>
        <taxon>Haliangium</taxon>
    </lineage>
</organism>
<evidence type="ECO:0000313" key="14">
    <source>
        <dbReference type="EMBL" id="ACY18720.1"/>
    </source>
</evidence>
<dbReference type="Pfam" id="PF02805">
    <property type="entry name" value="Ada_Zn_binding"/>
    <property type="match status" value="1"/>
</dbReference>
<dbReference type="eggNOG" id="COG0350">
    <property type="taxonomic scope" value="Bacteria"/>
</dbReference>
<evidence type="ECO:0000256" key="6">
    <source>
        <dbReference type="ARBA" id="ARBA00022763"/>
    </source>
</evidence>
<feature type="active site" description="Nucleophile; methyl group acceptor from methylphosphotriester" evidence="10">
    <location>
        <position position="61"/>
    </location>
</feature>
<dbReference type="InterPro" id="IPR016221">
    <property type="entry name" value="Bifunct_regulatory_prot_Ada"/>
</dbReference>
<evidence type="ECO:0000256" key="12">
    <source>
        <dbReference type="SAM" id="MobiDB-lite"/>
    </source>
</evidence>
<dbReference type="SUPFAM" id="SSF46767">
    <property type="entry name" value="Methylated DNA-protein cysteine methyltransferase, C-terminal domain"/>
    <property type="match status" value="1"/>
</dbReference>
<dbReference type="InterPro" id="IPR014048">
    <property type="entry name" value="MethylDNA_cys_MeTrfase_DNA-bd"/>
</dbReference>
<dbReference type="InterPro" id="IPR001497">
    <property type="entry name" value="MethylDNA_cys_MeTrfase_AS"/>
</dbReference>
<dbReference type="NCBIfam" id="NF011964">
    <property type="entry name" value="PRK15435.1"/>
    <property type="match status" value="1"/>
</dbReference>
<feature type="compositionally biased region" description="Low complexity" evidence="12">
    <location>
        <begin position="7"/>
        <end position="30"/>
    </location>
</feature>
<evidence type="ECO:0000256" key="10">
    <source>
        <dbReference type="PIRSR" id="PIRSR000409-1"/>
    </source>
</evidence>
<dbReference type="NCBIfam" id="TIGR00589">
    <property type="entry name" value="ogt"/>
    <property type="match status" value="1"/>
</dbReference>
<dbReference type="GO" id="GO:0003700">
    <property type="term" value="F:DNA-binding transcription factor activity"/>
    <property type="evidence" value="ECO:0007669"/>
    <property type="project" value="InterPro"/>
</dbReference>
<reference evidence="14 15" key="1">
    <citation type="journal article" date="2010" name="Stand. Genomic Sci.">
        <title>Complete genome sequence of Haliangium ochraceum type strain (SMP-2).</title>
        <authorList>
            <consortium name="US DOE Joint Genome Institute (JGI-PGF)"/>
            <person name="Ivanova N."/>
            <person name="Daum C."/>
            <person name="Lang E."/>
            <person name="Abt B."/>
            <person name="Kopitz M."/>
            <person name="Saunders E."/>
            <person name="Lapidus A."/>
            <person name="Lucas S."/>
            <person name="Glavina Del Rio T."/>
            <person name="Nolan M."/>
            <person name="Tice H."/>
            <person name="Copeland A."/>
            <person name="Cheng J.F."/>
            <person name="Chen F."/>
            <person name="Bruce D."/>
            <person name="Goodwin L."/>
            <person name="Pitluck S."/>
            <person name="Mavromatis K."/>
            <person name="Pati A."/>
            <person name="Mikhailova N."/>
            <person name="Chen A."/>
            <person name="Palaniappan K."/>
            <person name="Land M."/>
            <person name="Hauser L."/>
            <person name="Chang Y.J."/>
            <person name="Jeffries C.D."/>
            <person name="Detter J.C."/>
            <person name="Brettin T."/>
            <person name="Rohde M."/>
            <person name="Goker M."/>
            <person name="Bristow J."/>
            <person name="Markowitz V."/>
            <person name="Eisen J.A."/>
            <person name="Hugenholtz P."/>
            <person name="Kyrpides N.C."/>
            <person name="Klenk H.P."/>
        </authorList>
    </citation>
    <scope>NUCLEOTIDE SEQUENCE [LARGE SCALE GENOMIC DNA]</scope>
    <source>
        <strain evidence="15">DSM 14365 / CIP 107738 / JCM 11303 / AJ 13395 / SMP-2</strain>
    </source>
</reference>
<evidence type="ECO:0000259" key="13">
    <source>
        <dbReference type="PROSITE" id="PS01124"/>
    </source>
</evidence>
<evidence type="ECO:0000256" key="5">
    <source>
        <dbReference type="ARBA" id="ARBA00022679"/>
    </source>
</evidence>
<dbReference type="KEGG" id="hoh:Hoch_6249"/>
<feature type="binding site" evidence="11">
    <location>
        <position position="95"/>
    </location>
    <ligand>
        <name>Zn(2+)</name>
        <dbReference type="ChEBI" id="CHEBI:29105"/>
    </ligand>
</feature>
<accession>D0LMN3</accession>
<dbReference type="PANTHER" id="PTHR10815">
    <property type="entry name" value="METHYLATED-DNA--PROTEIN-CYSTEINE METHYLTRANSFERASE"/>
    <property type="match status" value="1"/>
</dbReference>
<dbReference type="Proteomes" id="UP000001880">
    <property type="component" value="Chromosome"/>
</dbReference>
<gene>
    <name evidence="14" type="ordered locus">Hoch_6249</name>
</gene>
<dbReference type="eggNOG" id="COG2169">
    <property type="taxonomic scope" value="Bacteria"/>
</dbReference>
<evidence type="ECO:0000256" key="11">
    <source>
        <dbReference type="PIRSR" id="PIRSR000409-3"/>
    </source>
</evidence>
<keyword evidence="5 14" id="KW-0808">Transferase</keyword>
<feature type="domain" description="HTH araC/xylS-type" evidence="13">
    <location>
        <begin position="136"/>
        <end position="217"/>
    </location>
</feature>
<dbReference type="GO" id="GO:0003908">
    <property type="term" value="F:methylated-DNA-[protein]-cysteine S-methyltransferase activity"/>
    <property type="evidence" value="ECO:0007669"/>
    <property type="project" value="UniProtKB-EC"/>
</dbReference>
<keyword evidence="8" id="KW-0234">DNA repair</keyword>
<dbReference type="Gene3D" id="3.40.10.10">
    <property type="entry name" value="DNA Methylphosphotriester Repair Domain"/>
    <property type="match status" value="1"/>
</dbReference>
<evidence type="ECO:0000256" key="4">
    <source>
        <dbReference type="ARBA" id="ARBA00022603"/>
    </source>
</evidence>
<dbReference type="HOGENOM" id="CLU_000445_52_0_7"/>
<dbReference type="Gene3D" id="3.30.160.70">
    <property type="entry name" value="Methylated DNA-protein cysteine methyltransferase domain"/>
    <property type="match status" value="1"/>
</dbReference>
<dbReference type="SMART" id="SM00342">
    <property type="entry name" value="HTH_ARAC"/>
    <property type="match status" value="1"/>
</dbReference>
<dbReference type="CDD" id="cd06445">
    <property type="entry name" value="ATase"/>
    <property type="match status" value="1"/>
</dbReference>
<keyword evidence="11" id="KW-0862">Zinc</keyword>
<protein>
    <recommendedName>
        <fullName evidence="3">methylated-DNA--[protein]-cysteine S-methyltransferase</fullName>
        <ecNumber evidence="3">2.1.1.63</ecNumber>
    </recommendedName>
</protein>
<dbReference type="Gene3D" id="1.10.10.60">
    <property type="entry name" value="Homeodomain-like"/>
    <property type="match status" value="1"/>
</dbReference>
<evidence type="ECO:0000256" key="9">
    <source>
        <dbReference type="ARBA" id="ARBA00049348"/>
    </source>
</evidence>
<keyword evidence="7" id="KW-0010">Activator</keyword>
<dbReference type="InterPro" id="IPR036217">
    <property type="entry name" value="MethylDNA_cys_MeTrfase_DNAb"/>
</dbReference>
<dbReference type="OrthoDB" id="9802228at2"/>
<keyword evidence="15" id="KW-1185">Reference proteome</keyword>
<dbReference type="EMBL" id="CP001804">
    <property type="protein sequence ID" value="ACY18720.1"/>
    <property type="molecule type" value="Genomic_DNA"/>
</dbReference>
<dbReference type="InterPro" id="IPR036631">
    <property type="entry name" value="MGMT_N_sf"/>
</dbReference>
<feature type="binding site" evidence="11">
    <location>
        <position position="65"/>
    </location>
    <ligand>
        <name>Zn(2+)</name>
        <dbReference type="ChEBI" id="CHEBI:29105"/>
    </ligand>
</feature>